<dbReference type="InterPro" id="IPR050954">
    <property type="entry name" value="ET_IronSulfur_Cluster-Binding"/>
</dbReference>
<dbReference type="GO" id="GO:0051539">
    <property type="term" value="F:4 iron, 4 sulfur cluster binding"/>
    <property type="evidence" value="ECO:0007669"/>
    <property type="project" value="UniProtKB-KW"/>
</dbReference>
<keyword evidence="7" id="KW-0411">Iron-sulfur</keyword>
<keyword evidence="3" id="KW-0479">Metal-binding</keyword>
<keyword evidence="6" id="KW-0408">Iron</keyword>
<feature type="domain" description="4Fe-4S ferredoxin-type" evidence="8">
    <location>
        <begin position="85"/>
        <end position="114"/>
    </location>
</feature>
<keyword evidence="2" id="KW-0004">4Fe-4S</keyword>
<dbReference type="PANTHER" id="PTHR43177:SF5">
    <property type="entry name" value="ANAEROBIC DIMETHYL SULFOXIDE REDUCTASE CHAIN B-RELATED"/>
    <property type="match status" value="1"/>
</dbReference>
<evidence type="ECO:0000256" key="6">
    <source>
        <dbReference type="ARBA" id="ARBA00023004"/>
    </source>
</evidence>
<reference evidence="9" key="1">
    <citation type="journal article" date="2021" name="PeerJ">
        <title>Extensive microbial diversity within the chicken gut microbiome revealed by metagenomics and culture.</title>
        <authorList>
            <person name="Gilroy R."/>
            <person name="Ravi A."/>
            <person name="Getino M."/>
            <person name="Pursley I."/>
            <person name="Horton D.L."/>
            <person name="Alikhan N.F."/>
            <person name="Baker D."/>
            <person name="Gharbi K."/>
            <person name="Hall N."/>
            <person name="Watson M."/>
            <person name="Adriaenssens E.M."/>
            <person name="Foster-Nyarko E."/>
            <person name="Jarju S."/>
            <person name="Secka A."/>
            <person name="Antonio M."/>
            <person name="Oren A."/>
            <person name="Chaudhuri R.R."/>
            <person name="La Ragione R."/>
            <person name="Hildebrand F."/>
            <person name="Pallen M.J."/>
        </authorList>
    </citation>
    <scope>NUCLEOTIDE SEQUENCE</scope>
    <source>
        <strain evidence="9">1068</strain>
    </source>
</reference>
<proteinExistence type="predicted"/>
<keyword evidence="4" id="KW-0677">Repeat</keyword>
<evidence type="ECO:0000256" key="1">
    <source>
        <dbReference type="ARBA" id="ARBA00022448"/>
    </source>
</evidence>
<dbReference type="Pfam" id="PF13247">
    <property type="entry name" value="Fer4_11"/>
    <property type="match status" value="1"/>
</dbReference>
<dbReference type="InterPro" id="IPR017896">
    <property type="entry name" value="4Fe4S_Fe-S-bd"/>
</dbReference>
<dbReference type="EMBL" id="DXBG01000111">
    <property type="protein sequence ID" value="HIZ65156.1"/>
    <property type="molecule type" value="Genomic_DNA"/>
</dbReference>
<evidence type="ECO:0000256" key="7">
    <source>
        <dbReference type="ARBA" id="ARBA00023014"/>
    </source>
</evidence>
<evidence type="ECO:0000256" key="3">
    <source>
        <dbReference type="ARBA" id="ARBA00022723"/>
    </source>
</evidence>
<dbReference type="PANTHER" id="PTHR43177">
    <property type="entry name" value="PROTEIN NRFC"/>
    <property type="match status" value="1"/>
</dbReference>
<evidence type="ECO:0000313" key="10">
    <source>
        <dbReference type="Proteomes" id="UP000824056"/>
    </source>
</evidence>
<evidence type="ECO:0000259" key="8">
    <source>
        <dbReference type="PROSITE" id="PS51379"/>
    </source>
</evidence>
<dbReference type="SUPFAM" id="SSF54862">
    <property type="entry name" value="4Fe-4S ferredoxins"/>
    <property type="match status" value="1"/>
</dbReference>
<dbReference type="AlphaFoldDB" id="A0A9D2FR83"/>
<dbReference type="PROSITE" id="PS00198">
    <property type="entry name" value="4FE4S_FER_1"/>
    <property type="match status" value="1"/>
</dbReference>
<dbReference type="CDD" id="cd10563">
    <property type="entry name" value="CooF_like"/>
    <property type="match status" value="1"/>
</dbReference>
<dbReference type="Gene3D" id="3.30.70.20">
    <property type="match status" value="2"/>
</dbReference>
<reference evidence="9" key="2">
    <citation type="submission" date="2021-04" db="EMBL/GenBank/DDBJ databases">
        <authorList>
            <person name="Gilroy R."/>
        </authorList>
    </citation>
    <scope>NUCLEOTIDE SEQUENCE</scope>
    <source>
        <strain evidence="9">1068</strain>
    </source>
</reference>
<dbReference type="GO" id="GO:0046872">
    <property type="term" value="F:metal ion binding"/>
    <property type="evidence" value="ECO:0007669"/>
    <property type="project" value="UniProtKB-KW"/>
</dbReference>
<keyword evidence="5" id="KW-0249">Electron transport</keyword>
<evidence type="ECO:0000256" key="5">
    <source>
        <dbReference type="ARBA" id="ARBA00022982"/>
    </source>
</evidence>
<evidence type="ECO:0000313" key="9">
    <source>
        <dbReference type="EMBL" id="HIZ65156.1"/>
    </source>
</evidence>
<dbReference type="PROSITE" id="PS51379">
    <property type="entry name" value="4FE4S_FER_2"/>
    <property type="match status" value="2"/>
</dbReference>
<feature type="domain" description="4Fe-4S ferredoxin-type" evidence="8">
    <location>
        <begin position="2"/>
        <end position="30"/>
    </location>
</feature>
<gene>
    <name evidence="9" type="ORF">H9809_04525</name>
</gene>
<name>A0A9D2FR83_9FIRM</name>
<organism evidence="9 10">
    <name type="scientific">Candidatus Blautia pullicola</name>
    <dbReference type="NCBI Taxonomy" id="2838498"/>
    <lineage>
        <taxon>Bacteria</taxon>
        <taxon>Bacillati</taxon>
        <taxon>Bacillota</taxon>
        <taxon>Clostridia</taxon>
        <taxon>Lachnospirales</taxon>
        <taxon>Lachnospiraceae</taxon>
        <taxon>Blautia</taxon>
    </lineage>
</organism>
<protein>
    <submittedName>
        <fullName evidence="9">4Fe-4S dicluster domain-containing protein</fullName>
    </submittedName>
</protein>
<comment type="caution">
    <text evidence="9">The sequence shown here is derived from an EMBL/GenBank/DDBJ whole genome shotgun (WGS) entry which is preliminary data.</text>
</comment>
<dbReference type="InterPro" id="IPR017900">
    <property type="entry name" value="4Fe4S_Fe_S_CS"/>
</dbReference>
<keyword evidence="1" id="KW-0813">Transport</keyword>
<evidence type="ECO:0000256" key="2">
    <source>
        <dbReference type="ARBA" id="ARBA00022485"/>
    </source>
</evidence>
<accession>A0A9D2FR83</accession>
<sequence length="149" mass="16703">MKRIMIDASKCDGCKSCSVACMQAHRKDEGNVYNLDLADIANESRNYIYKNPDGSYTPIFCRHCDQPECVMSCMSGALQKDPVTGHVQYDEKKCGSCFMCVMNCPYGVLKPDDSTRMKVIKCDFCIDKGEEPSCVKACPKQAIWVEEVL</sequence>
<evidence type="ECO:0000256" key="4">
    <source>
        <dbReference type="ARBA" id="ARBA00022737"/>
    </source>
</evidence>
<dbReference type="Proteomes" id="UP000824056">
    <property type="component" value="Unassembled WGS sequence"/>
</dbReference>